<dbReference type="PANTHER" id="PTHR47738:SF3">
    <property type="entry name" value="PHOSPHOTRANSFERASE SYSTEM MANNITOL_FRUCTOSE-SPECIFIC IIA DOMAIN CONTAINING PROTEIN"/>
    <property type="match status" value="1"/>
</dbReference>
<dbReference type="RefSeq" id="WP_090933310.1">
    <property type="nucleotide sequence ID" value="NZ_FOTS01000006.1"/>
</dbReference>
<dbReference type="AlphaFoldDB" id="A0A1I4I1A7"/>
<dbReference type="InterPro" id="IPR016152">
    <property type="entry name" value="PTrfase/Anion_transptr"/>
</dbReference>
<sequence length="157" mass="17607">MIVDFTLLLKEELMMVPLVARNREDAFEKLALSLEQYGFVKDTYLEAVKKRERTFPTGLCTGEINVAIPHTDVEHVIQCAMAVGVLEKPVRFANMENPKVEIEVSIIFMLALKNAHEQPAFLQKLAGLFQDKDLLHDLASKTSTSATYQLLLSALAD</sequence>
<dbReference type="PANTHER" id="PTHR47738">
    <property type="entry name" value="PTS SYSTEM FRUCTOSE-LIKE EIIA COMPONENT-RELATED"/>
    <property type="match status" value="1"/>
</dbReference>
<dbReference type="SUPFAM" id="SSF55804">
    <property type="entry name" value="Phoshotransferase/anion transport protein"/>
    <property type="match status" value="1"/>
</dbReference>
<name>A0A1I4I1A7_9FIRM</name>
<keyword evidence="3" id="KW-1185">Reference proteome</keyword>
<dbReference type="Pfam" id="PF00359">
    <property type="entry name" value="PTS_EIIA_2"/>
    <property type="match status" value="1"/>
</dbReference>
<dbReference type="CDD" id="cd00211">
    <property type="entry name" value="PTS_IIA_fru"/>
    <property type="match status" value="1"/>
</dbReference>
<protein>
    <submittedName>
        <fullName evidence="2">PTS system, galactitol-specific IIA component</fullName>
    </submittedName>
</protein>
<organism evidence="2 3">
    <name type="scientific">Pelosinus propionicus DSM 13327</name>
    <dbReference type="NCBI Taxonomy" id="1123291"/>
    <lineage>
        <taxon>Bacteria</taxon>
        <taxon>Bacillati</taxon>
        <taxon>Bacillota</taxon>
        <taxon>Negativicutes</taxon>
        <taxon>Selenomonadales</taxon>
        <taxon>Sporomusaceae</taxon>
        <taxon>Pelosinus</taxon>
    </lineage>
</organism>
<proteinExistence type="predicted"/>
<accession>A0A1I4I1A7</accession>
<dbReference type="STRING" id="1123291.SAMN04490355_100637"/>
<evidence type="ECO:0000313" key="3">
    <source>
        <dbReference type="Proteomes" id="UP000199520"/>
    </source>
</evidence>
<dbReference type="InterPro" id="IPR051541">
    <property type="entry name" value="PTS_SugarTrans_NitroReg"/>
</dbReference>
<gene>
    <name evidence="2" type="ORF">SAMN04490355_100637</name>
</gene>
<feature type="domain" description="PTS EIIA type-2" evidence="1">
    <location>
        <begin position="7"/>
        <end position="154"/>
    </location>
</feature>
<evidence type="ECO:0000313" key="2">
    <source>
        <dbReference type="EMBL" id="SFL48218.1"/>
    </source>
</evidence>
<dbReference type="Proteomes" id="UP000199520">
    <property type="component" value="Unassembled WGS sequence"/>
</dbReference>
<evidence type="ECO:0000259" key="1">
    <source>
        <dbReference type="PROSITE" id="PS51094"/>
    </source>
</evidence>
<reference evidence="3" key="1">
    <citation type="submission" date="2016-10" db="EMBL/GenBank/DDBJ databases">
        <authorList>
            <person name="Varghese N."/>
            <person name="Submissions S."/>
        </authorList>
    </citation>
    <scope>NUCLEOTIDE SEQUENCE [LARGE SCALE GENOMIC DNA]</scope>
    <source>
        <strain evidence="3">DSM 13327</strain>
    </source>
</reference>
<dbReference type="InterPro" id="IPR002178">
    <property type="entry name" value="PTS_EIIA_type-2_dom"/>
</dbReference>
<dbReference type="PROSITE" id="PS51094">
    <property type="entry name" value="PTS_EIIA_TYPE_2"/>
    <property type="match status" value="1"/>
</dbReference>
<dbReference type="OrthoDB" id="1633991at2"/>
<dbReference type="Gene3D" id="3.40.930.10">
    <property type="entry name" value="Mannitol-specific EII, Chain A"/>
    <property type="match status" value="1"/>
</dbReference>
<dbReference type="EMBL" id="FOTS01000006">
    <property type="protein sequence ID" value="SFL48218.1"/>
    <property type="molecule type" value="Genomic_DNA"/>
</dbReference>